<keyword evidence="2" id="KW-1185">Reference proteome</keyword>
<reference evidence="1" key="2">
    <citation type="journal article" date="2023" name="Int. J. Mol. Sci.">
        <title>De Novo Assembly and Annotation of 11 Diverse Shrub Willow (Salix) Genomes Reveals Novel Gene Organization in Sex-Linked Regions.</title>
        <authorList>
            <person name="Hyden B."/>
            <person name="Feng K."/>
            <person name="Yates T.B."/>
            <person name="Jawdy S."/>
            <person name="Cereghino C."/>
            <person name="Smart L.B."/>
            <person name="Muchero W."/>
        </authorList>
    </citation>
    <scope>NUCLEOTIDE SEQUENCE</scope>
    <source>
        <tissue evidence="1">Shoot tip</tissue>
    </source>
</reference>
<dbReference type="OrthoDB" id="995180at2759"/>
<reference evidence="1" key="1">
    <citation type="submission" date="2022-11" db="EMBL/GenBank/DDBJ databases">
        <authorList>
            <person name="Hyden B.L."/>
            <person name="Feng K."/>
            <person name="Yates T."/>
            <person name="Jawdy S."/>
            <person name="Smart L.B."/>
            <person name="Muchero W."/>
        </authorList>
    </citation>
    <scope>NUCLEOTIDE SEQUENCE</scope>
    <source>
        <tissue evidence="1">Shoot tip</tissue>
    </source>
</reference>
<dbReference type="EMBL" id="JAPFFK010000018">
    <property type="protein sequence ID" value="KAJ6692411.1"/>
    <property type="molecule type" value="Genomic_DNA"/>
</dbReference>
<comment type="caution">
    <text evidence="1">The sequence shown here is derived from an EMBL/GenBank/DDBJ whole genome shotgun (WGS) entry which is preliminary data.</text>
</comment>
<name>A0A9Q0PQF5_SALPP</name>
<evidence type="ECO:0000313" key="2">
    <source>
        <dbReference type="Proteomes" id="UP001151532"/>
    </source>
</evidence>
<dbReference type="AlphaFoldDB" id="A0A9Q0PQF5"/>
<sequence length="64" mass="6347">MSGTLTPKTTALALAPAECVGIPTVLSGSTGSCAADSASVAMLRRLDSSSTAEEGLIVRVPLVD</sequence>
<protein>
    <submittedName>
        <fullName evidence="1">Uncharacterized protein</fullName>
    </submittedName>
</protein>
<accession>A0A9Q0PQF5</accession>
<dbReference type="Proteomes" id="UP001151532">
    <property type="component" value="Chromosome 9"/>
</dbReference>
<organism evidence="1 2">
    <name type="scientific">Salix purpurea</name>
    <name type="common">Purple osier willow</name>
    <dbReference type="NCBI Taxonomy" id="77065"/>
    <lineage>
        <taxon>Eukaryota</taxon>
        <taxon>Viridiplantae</taxon>
        <taxon>Streptophyta</taxon>
        <taxon>Embryophyta</taxon>
        <taxon>Tracheophyta</taxon>
        <taxon>Spermatophyta</taxon>
        <taxon>Magnoliopsida</taxon>
        <taxon>eudicotyledons</taxon>
        <taxon>Gunneridae</taxon>
        <taxon>Pentapetalae</taxon>
        <taxon>rosids</taxon>
        <taxon>fabids</taxon>
        <taxon>Malpighiales</taxon>
        <taxon>Salicaceae</taxon>
        <taxon>Saliceae</taxon>
        <taxon>Salix</taxon>
    </lineage>
</organism>
<gene>
    <name evidence="1" type="ORF">OIU79_014205</name>
</gene>
<proteinExistence type="predicted"/>
<evidence type="ECO:0000313" key="1">
    <source>
        <dbReference type="EMBL" id="KAJ6692411.1"/>
    </source>
</evidence>